<gene>
    <name evidence="2" type="ORF">DNU06_14390</name>
</gene>
<evidence type="ECO:0000256" key="1">
    <source>
        <dbReference type="SAM" id="Phobius"/>
    </source>
</evidence>
<dbReference type="Proteomes" id="UP000249248">
    <property type="component" value="Unassembled WGS sequence"/>
</dbReference>
<keyword evidence="1" id="KW-0812">Transmembrane</keyword>
<evidence type="ECO:0000313" key="3">
    <source>
        <dbReference type="Proteomes" id="UP000249248"/>
    </source>
</evidence>
<name>A0A2W1MY79_9FLAO</name>
<keyword evidence="3" id="KW-1185">Reference proteome</keyword>
<dbReference type="EMBL" id="QKSB01000011">
    <property type="protein sequence ID" value="PZE16150.1"/>
    <property type="molecule type" value="Genomic_DNA"/>
</dbReference>
<sequence>MNLIEDVNPFYWATIVLVSTTGFTILWLLDAVTHKHLVHVDITDKELQTHRNILLASVLMELSLVCMYWWSVEVLPFFITFVIVRTVHEFIDELHFHTGRCTAYESSLHLGMWVFVFIKTIALFMWGFFSQYKGVENLPLIYYVWGGIVLILMFFVSIAEWRRGKFTS</sequence>
<keyword evidence="1" id="KW-1133">Transmembrane helix</keyword>
<keyword evidence="1" id="KW-0472">Membrane</keyword>
<dbReference type="AlphaFoldDB" id="A0A2W1MY79"/>
<dbReference type="OrthoDB" id="9839426at2"/>
<feature type="transmembrane region" description="Helical" evidence="1">
    <location>
        <begin position="140"/>
        <end position="159"/>
    </location>
</feature>
<proteinExistence type="predicted"/>
<organism evidence="2 3">
    <name type="scientific">Putridiphycobacter roseus</name>
    <dbReference type="NCBI Taxonomy" id="2219161"/>
    <lineage>
        <taxon>Bacteria</taxon>
        <taxon>Pseudomonadati</taxon>
        <taxon>Bacteroidota</taxon>
        <taxon>Flavobacteriia</taxon>
        <taxon>Flavobacteriales</taxon>
        <taxon>Crocinitomicaceae</taxon>
        <taxon>Putridiphycobacter</taxon>
    </lineage>
</organism>
<dbReference type="RefSeq" id="WP_111064197.1">
    <property type="nucleotide sequence ID" value="NZ_JBHUCU010000009.1"/>
</dbReference>
<accession>A0A2W1MY79</accession>
<reference evidence="2 3" key="1">
    <citation type="submission" date="2018-06" db="EMBL/GenBank/DDBJ databases">
        <title>The draft genome sequence of Crocinitomix sp. SM1701.</title>
        <authorList>
            <person name="Zhang X."/>
        </authorList>
    </citation>
    <scope>NUCLEOTIDE SEQUENCE [LARGE SCALE GENOMIC DNA]</scope>
    <source>
        <strain evidence="2 3">SM1701</strain>
    </source>
</reference>
<feature type="transmembrane region" description="Helical" evidence="1">
    <location>
        <begin position="108"/>
        <end position="128"/>
    </location>
</feature>
<evidence type="ECO:0000313" key="2">
    <source>
        <dbReference type="EMBL" id="PZE16150.1"/>
    </source>
</evidence>
<feature type="transmembrane region" description="Helical" evidence="1">
    <location>
        <begin position="12"/>
        <end position="32"/>
    </location>
</feature>
<comment type="caution">
    <text evidence="2">The sequence shown here is derived from an EMBL/GenBank/DDBJ whole genome shotgun (WGS) entry which is preliminary data.</text>
</comment>
<protein>
    <submittedName>
        <fullName evidence="2">Uncharacterized protein</fullName>
    </submittedName>
</protein>